<keyword evidence="3" id="KW-1185">Reference proteome</keyword>
<feature type="compositionally biased region" description="Polar residues" evidence="1">
    <location>
        <begin position="23"/>
        <end position="37"/>
    </location>
</feature>
<evidence type="ECO:0000313" key="2">
    <source>
        <dbReference type="EMBL" id="GIX94432.1"/>
    </source>
</evidence>
<organism evidence="2 3">
    <name type="scientific">Caerostris darwini</name>
    <dbReference type="NCBI Taxonomy" id="1538125"/>
    <lineage>
        <taxon>Eukaryota</taxon>
        <taxon>Metazoa</taxon>
        <taxon>Ecdysozoa</taxon>
        <taxon>Arthropoda</taxon>
        <taxon>Chelicerata</taxon>
        <taxon>Arachnida</taxon>
        <taxon>Araneae</taxon>
        <taxon>Araneomorphae</taxon>
        <taxon>Entelegynae</taxon>
        <taxon>Araneoidea</taxon>
        <taxon>Araneidae</taxon>
        <taxon>Caerostris</taxon>
    </lineage>
</organism>
<sequence>MESLRQFQLYGVDHKPPLPCEISTENSSPHSNGYQQPHKSSALFLRYLIAAHTELEEGNGYGCPGDGQSRNRDIKSMFATTAVGSWAS</sequence>
<proteinExistence type="predicted"/>
<evidence type="ECO:0000313" key="3">
    <source>
        <dbReference type="Proteomes" id="UP001054837"/>
    </source>
</evidence>
<accession>A0AAV4PAY6</accession>
<dbReference type="AlphaFoldDB" id="A0AAV4PAY6"/>
<feature type="region of interest" description="Disordered" evidence="1">
    <location>
        <begin position="13"/>
        <end position="37"/>
    </location>
</feature>
<comment type="caution">
    <text evidence="2">The sequence shown here is derived from an EMBL/GenBank/DDBJ whole genome shotgun (WGS) entry which is preliminary data.</text>
</comment>
<name>A0AAV4PAY6_9ARAC</name>
<evidence type="ECO:0000256" key="1">
    <source>
        <dbReference type="SAM" id="MobiDB-lite"/>
    </source>
</evidence>
<reference evidence="2 3" key="1">
    <citation type="submission" date="2021-06" db="EMBL/GenBank/DDBJ databases">
        <title>Caerostris darwini draft genome.</title>
        <authorList>
            <person name="Kono N."/>
            <person name="Arakawa K."/>
        </authorList>
    </citation>
    <scope>NUCLEOTIDE SEQUENCE [LARGE SCALE GENOMIC DNA]</scope>
</reference>
<dbReference type="Proteomes" id="UP001054837">
    <property type="component" value="Unassembled WGS sequence"/>
</dbReference>
<gene>
    <name evidence="2" type="ORF">CDAR_457191</name>
</gene>
<protein>
    <submittedName>
        <fullName evidence="2">Uncharacterized protein</fullName>
    </submittedName>
</protein>
<dbReference type="EMBL" id="BPLQ01002611">
    <property type="protein sequence ID" value="GIX94432.1"/>
    <property type="molecule type" value="Genomic_DNA"/>
</dbReference>